<name>A0A454CMP6_VIBHA</name>
<accession>A0A454CMP6</accession>
<evidence type="ECO:0000256" key="2">
    <source>
        <dbReference type="ARBA" id="ARBA00022490"/>
    </source>
</evidence>
<organism evidence="7 8">
    <name type="scientific">Vibrio harveyi</name>
    <name type="common">Beneckea harveyi</name>
    <dbReference type="NCBI Taxonomy" id="669"/>
    <lineage>
        <taxon>Bacteria</taxon>
        <taxon>Pseudomonadati</taxon>
        <taxon>Pseudomonadota</taxon>
        <taxon>Gammaproteobacteria</taxon>
        <taxon>Vibrionales</taxon>
        <taxon>Vibrionaceae</taxon>
        <taxon>Vibrio</taxon>
    </lineage>
</organism>
<protein>
    <recommendedName>
        <fullName evidence="6">Exodeoxyribonuclease VII small subunit</fullName>
        <ecNumber evidence="6">3.1.11.6</ecNumber>
    </recommendedName>
</protein>
<dbReference type="GO" id="GO:0006308">
    <property type="term" value="P:DNA catabolic process"/>
    <property type="evidence" value="ECO:0007669"/>
    <property type="project" value="UniProtKB-UniRule"/>
</dbReference>
<evidence type="ECO:0000256" key="6">
    <source>
        <dbReference type="NCBIfam" id="TIGR01280"/>
    </source>
</evidence>
<dbReference type="GO" id="GO:0008855">
    <property type="term" value="F:exodeoxyribonuclease VII activity"/>
    <property type="evidence" value="ECO:0007669"/>
    <property type="project" value="UniProtKB-UniRule"/>
</dbReference>
<dbReference type="SUPFAM" id="SSF116842">
    <property type="entry name" value="XseB-like"/>
    <property type="match status" value="1"/>
</dbReference>
<evidence type="ECO:0000256" key="1">
    <source>
        <dbReference type="ARBA" id="ARBA00009998"/>
    </source>
</evidence>
<dbReference type="Gene3D" id="1.10.287.1040">
    <property type="entry name" value="Exonuclease VII, small subunit"/>
    <property type="match status" value="1"/>
</dbReference>
<dbReference type="InterPro" id="IPR037004">
    <property type="entry name" value="Exonuc_VII_ssu_sf"/>
</dbReference>
<keyword evidence="3" id="KW-0540">Nuclease</keyword>
<dbReference type="Pfam" id="PF02609">
    <property type="entry name" value="Exonuc_VII_S"/>
    <property type="match status" value="1"/>
</dbReference>
<dbReference type="PANTHER" id="PTHR34137">
    <property type="entry name" value="EXODEOXYRIBONUCLEASE 7 SMALL SUBUNIT"/>
    <property type="match status" value="1"/>
</dbReference>
<reference evidence="7 8" key="1">
    <citation type="submission" date="2012-10" db="EMBL/GenBank/DDBJ databases">
        <title>Genome sequence of Vibrio Cholerae HENC-02.</title>
        <authorList>
            <person name="Eppinger M."/>
            <person name="Hasan N.A."/>
            <person name="Sengamalay N."/>
            <person name="Hine E."/>
            <person name="Su Q."/>
            <person name="Daugherty S.C."/>
            <person name="Young S."/>
            <person name="Sadzewicz L."/>
            <person name="Tallon L."/>
            <person name="Cebula T.A."/>
            <person name="Ravel J."/>
            <person name="Colwell R.R."/>
        </authorList>
    </citation>
    <scope>NUCLEOTIDE SEQUENCE [LARGE SCALE GENOMIC DNA]</scope>
    <source>
        <strain evidence="7 8">HENC-02</strain>
    </source>
</reference>
<dbReference type="EMBL" id="AJSR01002860">
    <property type="protein sequence ID" value="EKM25934.1"/>
    <property type="molecule type" value="Genomic_DNA"/>
</dbReference>
<evidence type="ECO:0000256" key="5">
    <source>
        <dbReference type="ARBA" id="ARBA00022839"/>
    </source>
</evidence>
<proteinExistence type="inferred from homology"/>
<keyword evidence="5 7" id="KW-0269">Exonuclease</keyword>
<dbReference type="AlphaFoldDB" id="A0A454CMP6"/>
<comment type="caution">
    <text evidence="7">The sequence shown here is derived from an EMBL/GenBank/DDBJ whole genome shotgun (WGS) entry which is preliminary data.</text>
</comment>
<evidence type="ECO:0000256" key="3">
    <source>
        <dbReference type="ARBA" id="ARBA00022722"/>
    </source>
</evidence>
<dbReference type="Proteomes" id="UP000008367">
    <property type="component" value="Unassembled WGS sequence"/>
</dbReference>
<keyword evidence="4" id="KW-0378">Hydrolase</keyword>
<dbReference type="PANTHER" id="PTHR34137:SF1">
    <property type="entry name" value="EXODEOXYRIBONUCLEASE 7 SMALL SUBUNIT"/>
    <property type="match status" value="1"/>
</dbReference>
<evidence type="ECO:0000256" key="4">
    <source>
        <dbReference type="ARBA" id="ARBA00022801"/>
    </source>
</evidence>
<dbReference type="NCBIfam" id="TIGR01280">
    <property type="entry name" value="xseB"/>
    <property type="match status" value="1"/>
</dbReference>
<gene>
    <name evidence="7" type="ORF">VCHENC02_0345</name>
</gene>
<evidence type="ECO:0000313" key="8">
    <source>
        <dbReference type="Proteomes" id="UP000008367"/>
    </source>
</evidence>
<dbReference type="STRING" id="669.AL538_12895"/>
<dbReference type="EC" id="3.1.11.6" evidence="6"/>
<dbReference type="GO" id="GO:0009318">
    <property type="term" value="C:exodeoxyribonuclease VII complex"/>
    <property type="evidence" value="ECO:0007669"/>
    <property type="project" value="UniProtKB-UniRule"/>
</dbReference>
<keyword evidence="2" id="KW-0963">Cytoplasm</keyword>
<feature type="non-terminal residue" evidence="7">
    <location>
        <position position="1"/>
    </location>
</feature>
<sequence>RALDDALRKFERGIALARAGQTKLSDAEQRVSILLSEDDEAPLSDFNPESE</sequence>
<comment type="similarity">
    <text evidence="1">Belongs to the XseB family.</text>
</comment>
<dbReference type="GO" id="GO:0005829">
    <property type="term" value="C:cytosol"/>
    <property type="evidence" value="ECO:0007669"/>
    <property type="project" value="TreeGrafter"/>
</dbReference>
<dbReference type="InterPro" id="IPR003761">
    <property type="entry name" value="Exonuc_VII_S"/>
</dbReference>
<evidence type="ECO:0000313" key="7">
    <source>
        <dbReference type="EMBL" id="EKM25934.1"/>
    </source>
</evidence>